<proteinExistence type="predicted"/>
<dbReference type="Proteomes" id="UP000297245">
    <property type="component" value="Unassembled WGS sequence"/>
</dbReference>
<evidence type="ECO:0000313" key="2">
    <source>
        <dbReference type="Proteomes" id="UP000297245"/>
    </source>
</evidence>
<organism evidence="1 2">
    <name type="scientific">Dendrothele bispora (strain CBS 962.96)</name>
    <dbReference type="NCBI Taxonomy" id="1314807"/>
    <lineage>
        <taxon>Eukaryota</taxon>
        <taxon>Fungi</taxon>
        <taxon>Dikarya</taxon>
        <taxon>Basidiomycota</taxon>
        <taxon>Agaricomycotina</taxon>
        <taxon>Agaricomycetes</taxon>
        <taxon>Agaricomycetidae</taxon>
        <taxon>Agaricales</taxon>
        <taxon>Agaricales incertae sedis</taxon>
        <taxon>Dendrothele</taxon>
    </lineage>
</organism>
<evidence type="ECO:0000313" key="1">
    <source>
        <dbReference type="EMBL" id="THV00143.1"/>
    </source>
</evidence>
<name>A0A4S8MCA5_DENBC</name>
<dbReference type="AlphaFoldDB" id="A0A4S8MCA5"/>
<keyword evidence="2" id="KW-1185">Reference proteome</keyword>
<dbReference type="OrthoDB" id="409173at2759"/>
<gene>
    <name evidence="1" type="ORF">K435DRAFT_794376</name>
</gene>
<reference evidence="1 2" key="1">
    <citation type="journal article" date="2019" name="Nat. Ecol. Evol.">
        <title>Megaphylogeny resolves global patterns of mushroom evolution.</title>
        <authorList>
            <person name="Varga T."/>
            <person name="Krizsan K."/>
            <person name="Foldi C."/>
            <person name="Dima B."/>
            <person name="Sanchez-Garcia M."/>
            <person name="Sanchez-Ramirez S."/>
            <person name="Szollosi G.J."/>
            <person name="Szarkandi J.G."/>
            <person name="Papp V."/>
            <person name="Albert L."/>
            <person name="Andreopoulos W."/>
            <person name="Angelini C."/>
            <person name="Antonin V."/>
            <person name="Barry K.W."/>
            <person name="Bougher N.L."/>
            <person name="Buchanan P."/>
            <person name="Buyck B."/>
            <person name="Bense V."/>
            <person name="Catcheside P."/>
            <person name="Chovatia M."/>
            <person name="Cooper J."/>
            <person name="Damon W."/>
            <person name="Desjardin D."/>
            <person name="Finy P."/>
            <person name="Geml J."/>
            <person name="Haridas S."/>
            <person name="Hughes K."/>
            <person name="Justo A."/>
            <person name="Karasinski D."/>
            <person name="Kautmanova I."/>
            <person name="Kiss B."/>
            <person name="Kocsube S."/>
            <person name="Kotiranta H."/>
            <person name="LaButti K.M."/>
            <person name="Lechner B.E."/>
            <person name="Liimatainen K."/>
            <person name="Lipzen A."/>
            <person name="Lukacs Z."/>
            <person name="Mihaltcheva S."/>
            <person name="Morgado L.N."/>
            <person name="Niskanen T."/>
            <person name="Noordeloos M.E."/>
            <person name="Ohm R.A."/>
            <person name="Ortiz-Santana B."/>
            <person name="Ovrebo C."/>
            <person name="Racz N."/>
            <person name="Riley R."/>
            <person name="Savchenko A."/>
            <person name="Shiryaev A."/>
            <person name="Soop K."/>
            <person name="Spirin V."/>
            <person name="Szebenyi C."/>
            <person name="Tomsovsky M."/>
            <person name="Tulloss R.E."/>
            <person name="Uehling J."/>
            <person name="Grigoriev I.V."/>
            <person name="Vagvolgyi C."/>
            <person name="Papp T."/>
            <person name="Martin F.M."/>
            <person name="Miettinen O."/>
            <person name="Hibbett D.S."/>
            <person name="Nagy L.G."/>
        </authorList>
    </citation>
    <scope>NUCLEOTIDE SEQUENCE [LARGE SCALE GENOMIC DNA]</scope>
    <source>
        <strain evidence="1 2">CBS 962.96</strain>
    </source>
</reference>
<sequence length="342" mass="37800">MTRLSEPLNQFAQRKKAVFLHGHVGGAADVGLFDAYDLIEELVEPVAATIFTLTLFFFWKGLCQTEKGSFVVRFLTLNVSKSYSNTLHKIIIFRHLLTRLVVLISSMTIAVAPGQPEIDALLVTSQVILSYQKSIMCVKVPASSVNPRARSGTTTHDDLGGLIVATLPVCGGNKWFGDHERKDREEEELESQPCWIIESIAYCEKATLEDRPLLDYLYYRLCLLGCNVNPVSNIKRSGSVSIVNAHDLPSARLVPGMMPSSANAKNGTRLHISQIISRSKRENQYTNLTYTHLSCTILVTGSSEREPVSGGLVVPGERVCGRIDAYDLIKELVGPSMSFIRI</sequence>
<dbReference type="EMBL" id="ML179108">
    <property type="protein sequence ID" value="THV00143.1"/>
    <property type="molecule type" value="Genomic_DNA"/>
</dbReference>
<protein>
    <submittedName>
        <fullName evidence="1">Uncharacterized protein</fullName>
    </submittedName>
</protein>
<accession>A0A4S8MCA5</accession>